<evidence type="ECO:0000256" key="14">
    <source>
        <dbReference type="ARBA" id="ARBA00022840"/>
    </source>
</evidence>
<evidence type="ECO:0000256" key="7">
    <source>
        <dbReference type="ARBA" id="ARBA00022517"/>
    </source>
</evidence>
<feature type="region of interest" description="Disordered" evidence="22">
    <location>
        <begin position="511"/>
        <end position="603"/>
    </location>
</feature>
<keyword evidence="14 18" id="KW-0067">ATP-binding</keyword>
<comment type="catalytic activity">
    <reaction evidence="16 18">
        <text>L-threonyl-[protein] + ATP = O-phospho-L-threonyl-[protein] + ADP + H(+)</text>
        <dbReference type="Rhea" id="RHEA:46608"/>
        <dbReference type="Rhea" id="RHEA-COMP:11060"/>
        <dbReference type="Rhea" id="RHEA-COMP:11605"/>
        <dbReference type="ChEBI" id="CHEBI:15378"/>
        <dbReference type="ChEBI" id="CHEBI:30013"/>
        <dbReference type="ChEBI" id="CHEBI:30616"/>
        <dbReference type="ChEBI" id="CHEBI:61977"/>
        <dbReference type="ChEBI" id="CHEBI:456216"/>
        <dbReference type="EC" id="2.7.11.1"/>
    </reaction>
</comment>
<feature type="binding site" evidence="20">
    <location>
        <position position="232"/>
    </location>
    <ligand>
        <name>ATP</name>
        <dbReference type="ChEBI" id="CHEBI:30616"/>
    </ligand>
</feature>
<evidence type="ECO:0000256" key="21">
    <source>
        <dbReference type="PIRSR" id="PIRSR038147-3"/>
    </source>
</evidence>
<protein>
    <recommendedName>
        <fullName evidence="5 18">Serine/threonine-protein kinase RIO1</fullName>
        <ecNumber evidence="4 18">2.7.11.1</ecNumber>
    </recommendedName>
</protein>
<dbReference type="GO" id="GO:0046872">
    <property type="term" value="F:metal ion binding"/>
    <property type="evidence" value="ECO:0007669"/>
    <property type="project" value="UniProtKB-KW"/>
</dbReference>
<dbReference type="EMBL" id="GDKF01002655">
    <property type="protein sequence ID" value="JAT75967.1"/>
    <property type="molecule type" value="Transcribed_RNA"/>
</dbReference>
<evidence type="ECO:0000256" key="11">
    <source>
        <dbReference type="ARBA" id="ARBA00022741"/>
    </source>
</evidence>
<evidence type="ECO:0000256" key="6">
    <source>
        <dbReference type="ARBA" id="ARBA00022490"/>
    </source>
</evidence>
<evidence type="ECO:0000256" key="10">
    <source>
        <dbReference type="ARBA" id="ARBA00022723"/>
    </source>
</evidence>
<keyword evidence="12 18" id="KW-0418">Kinase</keyword>
<comment type="cofactor">
    <cofactor evidence="1 21">
        <name>Mg(2+)</name>
        <dbReference type="ChEBI" id="CHEBI:18420"/>
    </cofactor>
</comment>
<evidence type="ECO:0000313" key="24">
    <source>
        <dbReference type="EMBL" id="JAT75967.1"/>
    </source>
</evidence>
<dbReference type="InterPro" id="IPR018934">
    <property type="entry name" value="RIO_dom"/>
</dbReference>
<dbReference type="InterPro" id="IPR018935">
    <property type="entry name" value="RIO_kinase_CS"/>
</dbReference>
<feature type="region of interest" description="Disordered" evidence="22">
    <location>
        <begin position="15"/>
        <end position="69"/>
    </location>
</feature>
<feature type="active site" description="4-aspartylphosphate intermediate" evidence="19">
    <location>
        <position position="364"/>
    </location>
</feature>
<dbReference type="AlphaFoldDB" id="A0A1D2A9U5"/>
<evidence type="ECO:0000256" key="1">
    <source>
        <dbReference type="ARBA" id="ARBA00001946"/>
    </source>
</evidence>
<sequence length="603" mass="64861">MQACGEDVSLDRLALRYGSDSDGENVTKQRDVKAIALPTPEAAERASPLPATSEAEDSEEEDSFDEDEELASALAWADIQDDHLARGHAGAGAASGAALASALHRPNAHGGALHRAARAQPAPTPGNSQHLGARFSAGAVDAAGLAARGLAGDAAARVRASKGGGPCGAARGSKDRADRATVEQVLDPRTRMVLFKMLNRGVFAEINGVVSTGKEANVYHATNPAGEELAIKVYKTSILVFKDRDRYVVGDSRFQRYCKSNPRKMVKMWAEKELRNLARLHAAGVRAPQPLQLRMHVLAMQFLGSGGVAAPRLRDAGLPPARMRQAYGEMVLLIRTMYQKCRLVHADLSEYNVLVHQNELWIIDVSQSVEPDHPRAFDFLREDCLHVNDYFRRQGVATLTVKELFDFAVDPAVTDDNLDDTMDALMQLAAGRPIDTSSAPDSSVADAVWAQAFIPKKLDEVANHERDHARLQAGEPVEGIYYQALAGMKADMSGARTLPLALEIAEEKVGERHDAASGSEAGSSSSSSGGSGDSSGSDAESGDEAGAGAGWTDGKPAQSKEEIRAARREHKKAVKESNQERRKKKLPKKEKARKLAKSKSKKK</sequence>
<dbReference type="InterPro" id="IPR000687">
    <property type="entry name" value="RIO_kinase"/>
</dbReference>
<proteinExistence type="inferred from homology"/>
<evidence type="ECO:0000256" key="9">
    <source>
        <dbReference type="ARBA" id="ARBA00022679"/>
    </source>
</evidence>
<keyword evidence="9 18" id="KW-0808">Transferase</keyword>
<evidence type="ECO:0000259" key="23">
    <source>
        <dbReference type="SMART" id="SM00090"/>
    </source>
</evidence>
<dbReference type="CDD" id="cd05147">
    <property type="entry name" value="RIO1_euk"/>
    <property type="match status" value="1"/>
</dbReference>
<feature type="compositionally biased region" description="Low complexity" evidence="22">
    <location>
        <begin position="516"/>
        <end position="539"/>
    </location>
</feature>
<reference evidence="24" key="1">
    <citation type="submission" date="2015-08" db="EMBL/GenBank/DDBJ databases">
        <authorList>
            <person name="Babu N.S."/>
            <person name="Beckwith C.J."/>
            <person name="Beseler K.G."/>
            <person name="Brison A."/>
            <person name="Carone J.V."/>
            <person name="Caskin T.P."/>
            <person name="Diamond M."/>
            <person name="Durham M.E."/>
            <person name="Foxe J.M."/>
            <person name="Go M."/>
            <person name="Henderson B.A."/>
            <person name="Jones I.B."/>
            <person name="McGettigan J.A."/>
            <person name="Micheletti S.J."/>
            <person name="Nasrallah M.E."/>
            <person name="Ortiz D."/>
            <person name="Piller C.R."/>
            <person name="Privatt S.R."/>
            <person name="Schneider S.L."/>
            <person name="Sharp S."/>
            <person name="Smith T.C."/>
            <person name="Stanton J.D."/>
            <person name="Ullery H.E."/>
            <person name="Wilson R.J."/>
            <person name="Serrano M.G."/>
            <person name="Buck G."/>
            <person name="Lee V."/>
            <person name="Wang Y."/>
            <person name="Carvalho R."/>
            <person name="Voegtly L."/>
            <person name="Shi R."/>
            <person name="Duckworth R."/>
            <person name="Johnson A."/>
            <person name="Loviza R."/>
            <person name="Walstead R."/>
            <person name="Shah Z."/>
            <person name="Kiflezghi M."/>
            <person name="Wade K."/>
            <person name="Ball S.L."/>
            <person name="Bradley K.W."/>
            <person name="Asai D.J."/>
            <person name="Bowman C.A."/>
            <person name="Russell D.A."/>
            <person name="Pope W.H."/>
            <person name="Jacobs-Sera D."/>
            <person name="Hendrix R.W."/>
            <person name="Hatfull G.F."/>
        </authorList>
    </citation>
    <scope>NUCLEOTIDE SEQUENCE</scope>
</reference>
<dbReference type="SMART" id="SM00090">
    <property type="entry name" value="RIO"/>
    <property type="match status" value="1"/>
</dbReference>
<dbReference type="InterPro" id="IPR011009">
    <property type="entry name" value="Kinase-like_dom_sf"/>
</dbReference>
<evidence type="ECO:0000256" key="22">
    <source>
        <dbReference type="SAM" id="MobiDB-lite"/>
    </source>
</evidence>
<evidence type="ECO:0000256" key="20">
    <source>
        <dbReference type="PIRSR" id="PIRSR038147-2"/>
    </source>
</evidence>
<feature type="binding site" evidence="20">
    <location>
        <position position="303"/>
    </location>
    <ligand>
        <name>ATP</name>
        <dbReference type="ChEBI" id="CHEBI:30616"/>
    </ligand>
</feature>
<keyword evidence="7" id="KW-0690">Ribosome biogenesis</keyword>
<gene>
    <name evidence="24" type="ORF">g.60801</name>
</gene>
<evidence type="ECO:0000256" key="4">
    <source>
        <dbReference type="ARBA" id="ARBA00012513"/>
    </source>
</evidence>
<comment type="subcellular location">
    <subcellularLocation>
        <location evidence="2">Cytoplasm</location>
    </subcellularLocation>
</comment>
<dbReference type="Pfam" id="PF01163">
    <property type="entry name" value="RIO1"/>
    <property type="match status" value="1"/>
</dbReference>
<dbReference type="InterPro" id="IPR017407">
    <property type="entry name" value="Ser/Thr_kinase_Rio1"/>
</dbReference>
<dbReference type="GO" id="GO:0005524">
    <property type="term" value="F:ATP binding"/>
    <property type="evidence" value="ECO:0007669"/>
    <property type="project" value="UniProtKB-KW"/>
</dbReference>
<evidence type="ECO:0000256" key="17">
    <source>
        <dbReference type="ARBA" id="ARBA00048679"/>
    </source>
</evidence>
<evidence type="ECO:0000256" key="13">
    <source>
        <dbReference type="ARBA" id="ARBA00022801"/>
    </source>
</evidence>
<evidence type="ECO:0000256" key="3">
    <source>
        <dbReference type="ARBA" id="ARBA00009196"/>
    </source>
</evidence>
<dbReference type="GO" id="GO:0042254">
    <property type="term" value="P:ribosome biogenesis"/>
    <property type="evidence" value="ECO:0007669"/>
    <property type="project" value="UniProtKB-KW"/>
</dbReference>
<keyword evidence="6" id="KW-0963">Cytoplasm</keyword>
<dbReference type="GO" id="GO:0005737">
    <property type="term" value="C:cytoplasm"/>
    <property type="evidence" value="ECO:0007669"/>
    <property type="project" value="UniProtKB-SubCell"/>
</dbReference>
<comment type="catalytic activity">
    <reaction evidence="17 18">
        <text>L-seryl-[protein] + ATP = O-phospho-L-seryl-[protein] + ADP + H(+)</text>
        <dbReference type="Rhea" id="RHEA:17989"/>
        <dbReference type="Rhea" id="RHEA-COMP:9863"/>
        <dbReference type="Rhea" id="RHEA-COMP:11604"/>
        <dbReference type="ChEBI" id="CHEBI:15378"/>
        <dbReference type="ChEBI" id="CHEBI:29999"/>
        <dbReference type="ChEBI" id="CHEBI:30616"/>
        <dbReference type="ChEBI" id="CHEBI:83421"/>
        <dbReference type="ChEBI" id="CHEBI:456216"/>
        <dbReference type="EC" id="2.7.11.1"/>
    </reaction>
</comment>
<accession>A0A1D2A9U5</accession>
<evidence type="ECO:0000256" key="8">
    <source>
        <dbReference type="ARBA" id="ARBA00022527"/>
    </source>
</evidence>
<keyword evidence="15" id="KW-0460">Magnesium</keyword>
<dbReference type="EC" id="2.7.11.1" evidence="4 18"/>
<dbReference type="SUPFAM" id="SSF56112">
    <property type="entry name" value="Protein kinase-like (PK-like)"/>
    <property type="match status" value="1"/>
</dbReference>
<evidence type="ECO:0000256" key="5">
    <source>
        <dbReference type="ARBA" id="ARBA00016038"/>
    </source>
</evidence>
<dbReference type="Gene3D" id="3.30.200.20">
    <property type="entry name" value="Phosphorylase Kinase, domain 1"/>
    <property type="match status" value="1"/>
</dbReference>
<dbReference type="InterPro" id="IPR051272">
    <property type="entry name" value="RIO-type_Ser/Thr_kinase"/>
</dbReference>
<evidence type="ECO:0000256" key="18">
    <source>
        <dbReference type="PIRNR" id="PIRNR038147"/>
    </source>
</evidence>
<dbReference type="PIRSF" id="PIRSF038147">
    <property type="entry name" value="Ser/Thr_PK_RIO1"/>
    <property type="match status" value="1"/>
</dbReference>
<feature type="binding site" evidence="21">
    <location>
        <position position="352"/>
    </location>
    <ligand>
        <name>Mg(2+)</name>
        <dbReference type="ChEBI" id="CHEBI:18420"/>
    </ligand>
</feature>
<dbReference type="Gene3D" id="1.10.510.10">
    <property type="entry name" value="Transferase(Phosphotransferase) domain 1"/>
    <property type="match status" value="1"/>
</dbReference>
<evidence type="ECO:0000256" key="16">
    <source>
        <dbReference type="ARBA" id="ARBA00047899"/>
    </source>
</evidence>
<dbReference type="GO" id="GO:0004674">
    <property type="term" value="F:protein serine/threonine kinase activity"/>
    <property type="evidence" value="ECO:0007669"/>
    <property type="project" value="UniProtKB-KW"/>
</dbReference>
<keyword evidence="13" id="KW-0378">Hydrolase</keyword>
<evidence type="ECO:0000256" key="19">
    <source>
        <dbReference type="PIRSR" id="PIRSR038147-1"/>
    </source>
</evidence>
<evidence type="ECO:0000256" key="12">
    <source>
        <dbReference type="ARBA" id="ARBA00022777"/>
    </source>
</evidence>
<feature type="compositionally biased region" description="Basic residues" evidence="22">
    <location>
        <begin position="581"/>
        <end position="603"/>
    </location>
</feature>
<keyword evidence="10" id="KW-0479">Metal-binding</keyword>
<comment type="similarity">
    <text evidence="3 18">Belongs to the protein kinase superfamily. RIO-type Ser/Thr kinase family.</text>
</comment>
<organism evidence="24">
    <name type="scientific">Auxenochlorella protothecoides</name>
    <name type="common">Green microalga</name>
    <name type="synonym">Chlorella protothecoides</name>
    <dbReference type="NCBI Taxonomy" id="3075"/>
    <lineage>
        <taxon>Eukaryota</taxon>
        <taxon>Viridiplantae</taxon>
        <taxon>Chlorophyta</taxon>
        <taxon>core chlorophytes</taxon>
        <taxon>Trebouxiophyceae</taxon>
        <taxon>Chlorellales</taxon>
        <taxon>Chlorellaceae</taxon>
        <taxon>Auxenochlorella</taxon>
    </lineage>
</organism>
<dbReference type="FunFam" id="3.30.200.20:FF:000148">
    <property type="entry name" value="Serine/threonine-protein kinase RIO1"/>
    <property type="match status" value="1"/>
</dbReference>
<feature type="binding site" evidence="21">
    <location>
        <position position="364"/>
    </location>
    <ligand>
        <name>Mg(2+)</name>
        <dbReference type="ChEBI" id="CHEBI:18420"/>
    </ligand>
</feature>
<name>A0A1D2A9U5_AUXPR</name>
<evidence type="ECO:0000256" key="2">
    <source>
        <dbReference type="ARBA" id="ARBA00004496"/>
    </source>
</evidence>
<feature type="compositionally biased region" description="Acidic residues" evidence="22">
    <location>
        <begin position="54"/>
        <end position="69"/>
    </location>
</feature>
<feature type="domain" description="RIO kinase" evidence="23">
    <location>
        <begin position="175"/>
        <end position="410"/>
    </location>
</feature>
<dbReference type="PROSITE" id="PS01245">
    <property type="entry name" value="RIO1"/>
    <property type="match status" value="1"/>
</dbReference>
<dbReference type="GO" id="GO:0016787">
    <property type="term" value="F:hydrolase activity"/>
    <property type="evidence" value="ECO:0007669"/>
    <property type="project" value="UniProtKB-KW"/>
</dbReference>
<evidence type="ECO:0000256" key="15">
    <source>
        <dbReference type="ARBA" id="ARBA00022842"/>
    </source>
</evidence>
<dbReference type="PANTHER" id="PTHR45723">
    <property type="entry name" value="SERINE/THREONINE-PROTEIN KINASE RIO1"/>
    <property type="match status" value="1"/>
</dbReference>
<feature type="region of interest" description="Disordered" evidence="22">
    <location>
        <begin position="106"/>
        <end position="130"/>
    </location>
</feature>
<feature type="active site" description="Proton acceptor" evidence="19">
    <location>
        <position position="347"/>
    </location>
</feature>
<keyword evidence="11 18" id="KW-0547">Nucleotide-binding</keyword>
<keyword evidence="8 18" id="KW-0723">Serine/threonine-protein kinase</keyword>
<dbReference type="GO" id="GO:0106310">
    <property type="term" value="F:protein serine kinase activity"/>
    <property type="evidence" value="ECO:0007669"/>
    <property type="project" value="RHEA"/>
</dbReference>